<dbReference type="InterPro" id="IPR045128">
    <property type="entry name" value="PI31-like"/>
</dbReference>
<evidence type="ECO:0000256" key="1">
    <source>
        <dbReference type="ARBA" id="ARBA00004240"/>
    </source>
</evidence>
<feature type="region of interest" description="Disordered" evidence="12">
    <location>
        <begin position="259"/>
        <end position="280"/>
    </location>
</feature>
<evidence type="ECO:0000256" key="9">
    <source>
        <dbReference type="ARBA" id="ARBA00022942"/>
    </source>
</evidence>
<dbReference type="GO" id="GO:0070628">
    <property type="term" value="F:proteasome binding"/>
    <property type="evidence" value="ECO:0007669"/>
    <property type="project" value="InterPro"/>
</dbReference>
<keyword evidence="7" id="KW-0597">Phosphoprotein</keyword>
<dbReference type="GO" id="GO:0000502">
    <property type="term" value="C:proteasome complex"/>
    <property type="evidence" value="ECO:0007669"/>
    <property type="project" value="UniProtKB-KW"/>
</dbReference>
<feature type="compositionally biased region" description="Basic residues" evidence="12">
    <location>
        <begin position="183"/>
        <end position="195"/>
    </location>
</feature>
<dbReference type="Ensembl" id="ENSCSET00000032322.1">
    <property type="protein sequence ID" value="ENSCSEP00000031911.1"/>
    <property type="gene ID" value="ENSCSEG00000020469.1"/>
</dbReference>
<dbReference type="GO" id="GO:0043161">
    <property type="term" value="P:proteasome-mediated ubiquitin-dependent protein catabolic process"/>
    <property type="evidence" value="ECO:0007669"/>
    <property type="project" value="InterPro"/>
</dbReference>
<dbReference type="GeneTree" id="ENSGT00390000012257"/>
<evidence type="ECO:0000256" key="4">
    <source>
        <dbReference type="ARBA" id="ARBA00015575"/>
    </source>
</evidence>
<dbReference type="InterPro" id="IPR013886">
    <property type="entry name" value="PI31_Prot_C"/>
</dbReference>
<dbReference type="RefSeq" id="XP_008319486.1">
    <property type="nucleotide sequence ID" value="XM_008321264.3"/>
</dbReference>
<reference evidence="15" key="3">
    <citation type="submission" date="2025-09" db="UniProtKB">
        <authorList>
            <consortium name="Ensembl"/>
        </authorList>
    </citation>
    <scope>IDENTIFICATION</scope>
</reference>
<evidence type="ECO:0000256" key="12">
    <source>
        <dbReference type="SAM" id="MobiDB-lite"/>
    </source>
</evidence>
<feature type="domain" description="PI31 proteasome regulator N-terminal" evidence="14">
    <location>
        <begin position="13"/>
        <end position="142"/>
    </location>
</feature>
<sequence length="280" mass="30978">MAGLELLFTCVSDRINSPHDAVVCFVHWEMISSGFLCLGTGDEPRATDKKSELLPPDWSSNKDVYTLRYQEKKPSADQKLLLKGVTVDSTLIFNLMNLNTHQLSDLTVNVLDHVDIDHLHTFDSVFKDVDSLSRKVKSQLLTSQTRPTHRGRSQREDHQEEEEQMRRRQRGGEGEDPLGVPIRHPHPGTHPHWPHPRVPPLAGGGSDLNPFGSRSGGGMIMDPMRSGFRGPGFDPTRGIPDVLPPGAVPPGARFDPFGPIGRGGPDPDHLPPPGFDDMFM</sequence>
<evidence type="ECO:0000256" key="6">
    <source>
        <dbReference type="ARBA" id="ARBA00022490"/>
    </source>
</evidence>
<evidence type="ECO:0000256" key="7">
    <source>
        <dbReference type="ARBA" id="ARBA00022553"/>
    </source>
</evidence>
<reference evidence="15" key="2">
    <citation type="submission" date="2025-08" db="UniProtKB">
        <authorList>
            <consortium name="Ensembl"/>
        </authorList>
    </citation>
    <scope>IDENTIFICATION</scope>
</reference>
<protein>
    <recommendedName>
        <fullName evidence="4">Proteasome inhibitor PI31 subunit</fullName>
    </recommendedName>
</protein>
<feature type="region of interest" description="Disordered" evidence="12">
    <location>
        <begin position="138"/>
        <end position="205"/>
    </location>
</feature>
<evidence type="ECO:0000259" key="14">
    <source>
        <dbReference type="Pfam" id="PF11566"/>
    </source>
</evidence>
<dbReference type="FunCoup" id="A0A3P8X2K0">
    <property type="interactions" value="1087"/>
</dbReference>
<dbReference type="InParanoid" id="A0A3P8X2K0"/>
<keyword evidence="9" id="KW-0647">Proteasome</keyword>
<dbReference type="OMA" id="PFGFPDI"/>
<dbReference type="KEGG" id="csem:103386842"/>
<dbReference type="STRING" id="244447.ENSCSEP00000031911"/>
<name>A0A3P8X2K0_CYNSE</name>
<dbReference type="Pfam" id="PF08577">
    <property type="entry name" value="PI31_Prot_C"/>
    <property type="match status" value="1"/>
</dbReference>
<evidence type="ECO:0000256" key="3">
    <source>
        <dbReference type="ARBA" id="ARBA00006405"/>
    </source>
</evidence>
<dbReference type="PANTHER" id="PTHR13266:SF1">
    <property type="entry name" value="PROTEASOME INHIBITOR PI31 SUBUNIT"/>
    <property type="match status" value="1"/>
</dbReference>
<evidence type="ECO:0000313" key="16">
    <source>
        <dbReference type="Proteomes" id="UP000265120"/>
    </source>
</evidence>
<accession>A0A3P8X2K0</accession>
<proteinExistence type="inferred from homology"/>
<dbReference type="InterPro" id="IPR021625">
    <property type="entry name" value="PI31_Prot_N"/>
</dbReference>
<dbReference type="OrthoDB" id="68090at2759"/>
<keyword evidence="8" id="KW-0256">Endoplasmic reticulum</keyword>
<evidence type="ECO:0000256" key="11">
    <source>
        <dbReference type="ARBA" id="ARBA00024805"/>
    </source>
</evidence>
<comment type="subcellular location">
    <subcellularLocation>
        <location evidence="2">Cytoplasm</location>
    </subcellularLocation>
    <subcellularLocation>
        <location evidence="1">Endoplasmic reticulum</location>
    </subcellularLocation>
</comment>
<organism evidence="15 16">
    <name type="scientific">Cynoglossus semilaevis</name>
    <name type="common">Tongue sole</name>
    <dbReference type="NCBI Taxonomy" id="244447"/>
    <lineage>
        <taxon>Eukaryota</taxon>
        <taxon>Metazoa</taxon>
        <taxon>Chordata</taxon>
        <taxon>Craniata</taxon>
        <taxon>Vertebrata</taxon>
        <taxon>Euteleostomi</taxon>
        <taxon>Actinopterygii</taxon>
        <taxon>Neopterygii</taxon>
        <taxon>Teleostei</taxon>
        <taxon>Neoteleostei</taxon>
        <taxon>Acanthomorphata</taxon>
        <taxon>Carangaria</taxon>
        <taxon>Pleuronectiformes</taxon>
        <taxon>Pleuronectoidei</taxon>
        <taxon>Cynoglossidae</taxon>
        <taxon>Cynoglossinae</taxon>
        <taxon>Cynoglossus</taxon>
    </lineage>
</organism>
<evidence type="ECO:0000313" key="15">
    <source>
        <dbReference type="Ensembl" id="ENSCSEP00000031911.1"/>
    </source>
</evidence>
<dbReference type="GO" id="GO:0004866">
    <property type="term" value="F:endopeptidase inhibitor activity"/>
    <property type="evidence" value="ECO:0007669"/>
    <property type="project" value="InterPro"/>
</dbReference>
<evidence type="ECO:0000259" key="13">
    <source>
        <dbReference type="Pfam" id="PF08577"/>
    </source>
</evidence>
<reference evidence="15 16" key="1">
    <citation type="journal article" date="2014" name="Nat. Genet.">
        <title>Whole-genome sequence of a flatfish provides insights into ZW sex chromosome evolution and adaptation to a benthic lifestyle.</title>
        <authorList>
            <person name="Chen S."/>
            <person name="Zhang G."/>
            <person name="Shao C."/>
            <person name="Huang Q."/>
            <person name="Liu G."/>
            <person name="Zhang P."/>
            <person name="Song W."/>
            <person name="An N."/>
            <person name="Chalopin D."/>
            <person name="Volff J.N."/>
            <person name="Hong Y."/>
            <person name="Li Q."/>
            <person name="Sha Z."/>
            <person name="Zhou H."/>
            <person name="Xie M."/>
            <person name="Yu Q."/>
            <person name="Liu Y."/>
            <person name="Xiang H."/>
            <person name="Wang N."/>
            <person name="Wu K."/>
            <person name="Yang C."/>
            <person name="Zhou Q."/>
            <person name="Liao X."/>
            <person name="Yang L."/>
            <person name="Hu Q."/>
            <person name="Zhang J."/>
            <person name="Meng L."/>
            <person name="Jin L."/>
            <person name="Tian Y."/>
            <person name="Lian J."/>
            <person name="Yang J."/>
            <person name="Miao G."/>
            <person name="Liu S."/>
            <person name="Liang Z."/>
            <person name="Yan F."/>
            <person name="Li Y."/>
            <person name="Sun B."/>
            <person name="Zhang H."/>
            <person name="Zhang J."/>
            <person name="Zhu Y."/>
            <person name="Du M."/>
            <person name="Zhao Y."/>
            <person name="Schartl M."/>
            <person name="Tang Q."/>
            <person name="Wang J."/>
        </authorList>
    </citation>
    <scope>NUCLEOTIDE SEQUENCE</scope>
</reference>
<dbReference type="Proteomes" id="UP000265120">
    <property type="component" value="Chromosome 11"/>
</dbReference>
<dbReference type="GO" id="GO:0005783">
    <property type="term" value="C:endoplasmic reticulum"/>
    <property type="evidence" value="ECO:0007669"/>
    <property type="project" value="UniProtKB-SubCell"/>
</dbReference>
<keyword evidence="16" id="KW-1185">Reference proteome</keyword>
<keyword evidence="10" id="KW-0007">Acetylation</keyword>
<keyword evidence="6" id="KW-0963">Cytoplasm</keyword>
<dbReference type="GeneID" id="103386842"/>
<dbReference type="FunFam" id="3.40.1000.30:FF:000002">
    <property type="entry name" value="Proteasome inhibitor PI31 subunit"/>
    <property type="match status" value="1"/>
</dbReference>
<evidence type="ECO:0000256" key="5">
    <source>
        <dbReference type="ARBA" id="ARBA00022481"/>
    </source>
</evidence>
<dbReference type="Pfam" id="PF11566">
    <property type="entry name" value="PI31_Prot_N"/>
    <property type="match status" value="1"/>
</dbReference>
<dbReference type="CTD" id="9491"/>
<keyword evidence="5" id="KW-0488">Methylation</keyword>
<dbReference type="PANTHER" id="PTHR13266">
    <property type="entry name" value="PROTEASOME INHIBITOR"/>
    <property type="match status" value="1"/>
</dbReference>
<feature type="compositionally biased region" description="Basic and acidic residues" evidence="12">
    <location>
        <begin position="153"/>
        <end position="173"/>
    </location>
</feature>
<dbReference type="Gene3D" id="3.40.1000.30">
    <property type="match status" value="1"/>
</dbReference>
<comment type="function">
    <text evidence="11">Plays an important role in control of proteasome function. Inhibits the hydrolysis of protein and peptide substrates by the 20S proteasome. Also inhibits the activation of the proteasome by the proteasome regulatory proteins PA700 and PA28.</text>
</comment>
<dbReference type="AlphaFoldDB" id="A0A3P8X2K0"/>
<evidence type="ECO:0000256" key="10">
    <source>
        <dbReference type="ARBA" id="ARBA00022990"/>
    </source>
</evidence>
<comment type="similarity">
    <text evidence="3">Belongs to the proteasome inhibitor PI31 family.</text>
</comment>
<feature type="domain" description="PI31 proteasome regulator C-terminal" evidence="13">
    <location>
        <begin position="188"/>
        <end position="259"/>
    </location>
</feature>
<evidence type="ECO:0000256" key="8">
    <source>
        <dbReference type="ARBA" id="ARBA00022824"/>
    </source>
</evidence>
<evidence type="ECO:0000256" key="2">
    <source>
        <dbReference type="ARBA" id="ARBA00004496"/>
    </source>
</evidence>